<keyword evidence="3 7" id="KW-0812">Transmembrane</keyword>
<feature type="domain" description="Major facilitator superfamily (MFS) profile" evidence="8">
    <location>
        <begin position="62"/>
        <end position="491"/>
    </location>
</feature>
<dbReference type="InterPro" id="IPR036259">
    <property type="entry name" value="MFS_trans_sf"/>
</dbReference>
<keyword evidence="10" id="KW-1185">Reference proteome</keyword>
<feature type="compositionally biased region" description="Basic and acidic residues" evidence="6">
    <location>
        <begin position="13"/>
        <end position="22"/>
    </location>
</feature>
<dbReference type="Proteomes" id="UP000011083">
    <property type="component" value="Unassembled WGS sequence"/>
</dbReference>
<dbReference type="OrthoDB" id="9986881at2759"/>
<evidence type="ECO:0000256" key="5">
    <source>
        <dbReference type="ARBA" id="ARBA00023136"/>
    </source>
</evidence>
<sequence length="511" mass="55558">MKWRTADEEEREEQTPLKEARGDPPVPFYSSPPSAKELVVETISTEEQEDPYAKWVPVRQRVLALVALPALLPPITSTMYLPTLNVVIADLETTEEMVAFTLSAYALTVGFCPLAWGPLSDRYGRRGVLLSCLLIFIVAAIIAGSAQHVYTLIGARMLQGIGLSAAGIVGAGSIADVYPPAIRGQAMVRFAALISFFCTRSPQGMVFGHCAPGHRAGTRRGRHYTSRPDTLALADSADPCDRISSATGFVGELLGWRTIFWSLSVAAFILATMAFFFLPDTLNRSGPKKSANPIQVFKLFFHPPITIIAFINASTFSIMFLIMFIFPIQLEKIYGLSEIGIGLSYLPMGIGNCLGTVAGGRAADHGFAKKGTAGRLIPVVVASLLTTIFTVAIGWFLNRNLWITLAASFAFGFLLTFSRPGMTTYGIEQRPQSASSVQACMYSFQWQYSFIVLNFGPVFIERFSVERVFFGLALSVLVLCVPLIVLMCRSVAHYNSTTTAAASSESATKTT</sequence>
<dbReference type="KEGG" id="acan:ACA1_099970"/>
<dbReference type="GO" id="GO:0005886">
    <property type="term" value="C:plasma membrane"/>
    <property type="evidence" value="ECO:0007669"/>
    <property type="project" value="TreeGrafter"/>
</dbReference>
<dbReference type="GeneID" id="14913762"/>
<organism evidence="9 10">
    <name type="scientific">Acanthamoeba castellanii (strain ATCC 30010 / Neff)</name>
    <dbReference type="NCBI Taxonomy" id="1257118"/>
    <lineage>
        <taxon>Eukaryota</taxon>
        <taxon>Amoebozoa</taxon>
        <taxon>Discosea</taxon>
        <taxon>Longamoebia</taxon>
        <taxon>Centramoebida</taxon>
        <taxon>Acanthamoebidae</taxon>
        <taxon>Acanthamoeba</taxon>
    </lineage>
</organism>
<dbReference type="Gene3D" id="1.20.1720.10">
    <property type="entry name" value="Multidrug resistance protein D"/>
    <property type="match status" value="2"/>
</dbReference>
<evidence type="ECO:0000313" key="10">
    <source>
        <dbReference type="Proteomes" id="UP000011083"/>
    </source>
</evidence>
<dbReference type="PROSITE" id="PS50850">
    <property type="entry name" value="MFS"/>
    <property type="match status" value="1"/>
</dbReference>
<dbReference type="PANTHER" id="PTHR23502:SF132">
    <property type="entry name" value="POLYAMINE TRANSPORTER 2-RELATED"/>
    <property type="match status" value="1"/>
</dbReference>
<feature type="transmembrane region" description="Helical" evidence="7">
    <location>
        <begin position="259"/>
        <end position="278"/>
    </location>
</feature>
<feature type="transmembrane region" description="Helical" evidence="7">
    <location>
        <begin position="299"/>
        <end position="327"/>
    </location>
</feature>
<protein>
    <submittedName>
        <fullName evidence="9">Transporter, major facilitator subfamily protein</fullName>
    </submittedName>
</protein>
<evidence type="ECO:0000259" key="8">
    <source>
        <dbReference type="PROSITE" id="PS50850"/>
    </source>
</evidence>
<reference evidence="9 10" key="1">
    <citation type="journal article" date="2013" name="Genome Biol.">
        <title>Genome of Acanthamoeba castellanii highlights extensive lateral gene transfer and early evolution of tyrosine kinase signaling.</title>
        <authorList>
            <person name="Clarke M."/>
            <person name="Lohan A.J."/>
            <person name="Liu B."/>
            <person name="Lagkouvardos I."/>
            <person name="Roy S."/>
            <person name="Zafar N."/>
            <person name="Bertelli C."/>
            <person name="Schilde C."/>
            <person name="Kianianmomeni A."/>
            <person name="Burglin T.R."/>
            <person name="Frech C."/>
            <person name="Turcotte B."/>
            <person name="Kopec K.O."/>
            <person name="Synnott J.M."/>
            <person name="Choo C."/>
            <person name="Paponov I."/>
            <person name="Finkler A."/>
            <person name="Soon Heng Tan C."/>
            <person name="Hutchins A.P."/>
            <person name="Weinmeier T."/>
            <person name="Rattei T."/>
            <person name="Chu J.S."/>
            <person name="Gimenez G."/>
            <person name="Irimia M."/>
            <person name="Rigden D.J."/>
            <person name="Fitzpatrick D.A."/>
            <person name="Lorenzo-Morales J."/>
            <person name="Bateman A."/>
            <person name="Chiu C.H."/>
            <person name="Tang P."/>
            <person name="Hegemann P."/>
            <person name="Fromm H."/>
            <person name="Raoult D."/>
            <person name="Greub G."/>
            <person name="Miranda-Saavedra D."/>
            <person name="Chen N."/>
            <person name="Nash P."/>
            <person name="Ginger M.L."/>
            <person name="Horn M."/>
            <person name="Schaap P."/>
            <person name="Caler L."/>
            <person name="Loftus B."/>
        </authorList>
    </citation>
    <scope>NUCLEOTIDE SEQUENCE [LARGE SCALE GENOMIC DNA]</scope>
    <source>
        <strain evidence="9 10">Neff</strain>
    </source>
</reference>
<evidence type="ECO:0000313" key="9">
    <source>
        <dbReference type="EMBL" id="ELR13182.1"/>
    </source>
</evidence>
<evidence type="ECO:0000256" key="7">
    <source>
        <dbReference type="SAM" id="Phobius"/>
    </source>
</evidence>
<dbReference type="VEuPathDB" id="AmoebaDB:ACA1_099970"/>
<dbReference type="EMBL" id="KB008097">
    <property type="protein sequence ID" value="ELR13182.1"/>
    <property type="molecule type" value="Genomic_DNA"/>
</dbReference>
<name>L8GJJ6_ACACF</name>
<feature type="transmembrane region" description="Helical" evidence="7">
    <location>
        <begin position="401"/>
        <end position="418"/>
    </location>
</feature>
<dbReference type="STRING" id="1257118.L8GJJ6"/>
<dbReference type="InterPro" id="IPR011701">
    <property type="entry name" value="MFS"/>
</dbReference>
<gene>
    <name evidence="9" type="ORF">ACA1_099970</name>
</gene>
<feature type="transmembrane region" description="Helical" evidence="7">
    <location>
        <begin position="376"/>
        <end position="395"/>
    </location>
</feature>
<dbReference type="OMA" id="PEIHWAV"/>
<keyword evidence="4 7" id="KW-1133">Transmembrane helix</keyword>
<dbReference type="InterPro" id="IPR020846">
    <property type="entry name" value="MFS_dom"/>
</dbReference>
<evidence type="ECO:0000256" key="2">
    <source>
        <dbReference type="ARBA" id="ARBA00022448"/>
    </source>
</evidence>
<accession>L8GJJ6</accession>
<evidence type="ECO:0000256" key="6">
    <source>
        <dbReference type="SAM" id="MobiDB-lite"/>
    </source>
</evidence>
<keyword evidence="2" id="KW-0813">Transport</keyword>
<dbReference type="RefSeq" id="XP_004335195.1">
    <property type="nucleotide sequence ID" value="XM_004335147.1"/>
</dbReference>
<dbReference type="AlphaFoldDB" id="L8GJJ6"/>
<feature type="transmembrane region" description="Helical" evidence="7">
    <location>
        <begin position="333"/>
        <end position="355"/>
    </location>
</feature>
<evidence type="ECO:0000256" key="1">
    <source>
        <dbReference type="ARBA" id="ARBA00004141"/>
    </source>
</evidence>
<comment type="subcellular location">
    <subcellularLocation>
        <location evidence="1">Membrane</location>
        <topology evidence="1">Multi-pass membrane protein</topology>
    </subcellularLocation>
</comment>
<feature type="transmembrane region" description="Helical" evidence="7">
    <location>
        <begin position="439"/>
        <end position="456"/>
    </location>
</feature>
<dbReference type="SUPFAM" id="SSF103473">
    <property type="entry name" value="MFS general substrate transporter"/>
    <property type="match status" value="2"/>
</dbReference>
<feature type="region of interest" description="Disordered" evidence="6">
    <location>
        <begin position="1"/>
        <end position="33"/>
    </location>
</feature>
<evidence type="ECO:0000256" key="4">
    <source>
        <dbReference type="ARBA" id="ARBA00022989"/>
    </source>
</evidence>
<feature type="transmembrane region" description="Helical" evidence="7">
    <location>
        <begin position="62"/>
        <end position="81"/>
    </location>
</feature>
<dbReference type="Pfam" id="PF07690">
    <property type="entry name" value="MFS_1"/>
    <property type="match status" value="2"/>
</dbReference>
<dbReference type="PANTHER" id="PTHR23502">
    <property type="entry name" value="MAJOR FACILITATOR SUPERFAMILY"/>
    <property type="match status" value="1"/>
</dbReference>
<keyword evidence="5 7" id="KW-0472">Membrane</keyword>
<feature type="transmembrane region" description="Helical" evidence="7">
    <location>
        <begin position="468"/>
        <end position="488"/>
    </location>
</feature>
<feature type="transmembrane region" description="Helical" evidence="7">
    <location>
        <begin position="97"/>
        <end position="116"/>
    </location>
</feature>
<feature type="transmembrane region" description="Helical" evidence="7">
    <location>
        <begin position="128"/>
        <end position="150"/>
    </location>
</feature>
<proteinExistence type="predicted"/>
<dbReference type="GO" id="GO:0022857">
    <property type="term" value="F:transmembrane transporter activity"/>
    <property type="evidence" value="ECO:0007669"/>
    <property type="project" value="InterPro"/>
</dbReference>
<evidence type="ECO:0000256" key="3">
    <source>
        <dbReference type="ARBA" id="ARBA00022692"/>
    </source>
</evidence>